<dbReference type="AlphaFoldDB" id="A0A6A5YY84"/>
<keyword evidence="2" id="KW-1185">Reference proteome</keyword>
<sequence>MRAITQPFPVIIPVRPFPILPGAHLYVGPKWSQFGATAHCEALHVFGKHSRTIDTLVCSSFTLHVGSISAPNHVFVTSSRAHISNHCTRQAPKRLVSSFLLILYSAGFARSVAGSVCQVPGALSALDAVLVWVSPVWEHFCGLSGRTRAVS</sequence>
<dbReference type="Proteomes" id="UP000799770">
    <property type="component" value="Unassembled WGS sequence"/>
</dbReference>
<reference evidence="1" key="1">
    <citation type="journal article" date="2020" name="Stud. Mycol.">
        <title>101 Dothideomycetes genomes: a test case for predicting lifestyles and emergence of pathogens.</title>
        <authorList>
            <person name="Haridas S."/>
            <person name="Albert R."/>
            <person name="Binder M."/>
            <person name="Bloem J."/>
            <person name="Labutti K."/>
            <person name="Salamov A."/>
            <person name="Andreopoulos B."/>
            <person name="Baker S."/>
            <person name="Barry K."/>
            <person name="Bills G."/>
            <person name="Bluhm B."/>
            <person name="Cannon C."/>
            <person name="Castanera R."/>
            <person name="Culley D."/>
            <person name="Daum C."/>
            <person name="Ezra D."/>
            <person name="Gonzalez J."/>
            <person name="Henrissat B."/>
            <person name="Kuo A."/>
            <person name="Liang C."/>
            <person name="Lipzen A."/>
            <person name="Lutzoni F."/>
            <person name="Magnuson J."/>
            <person name="Mondo S."/>
            <person name="Nolan M."/>
            <person name="Ohm R."/>
            <person name="Pangilinan J."/>
            <person name="Park H.-J."/>
            <person name="Ramirez L."/>
            <person name="Alfaro M."/>
            <person name="Sun H."/>
            <person name="Tritt A."/>
            <person name="Yoshinaga Y."/>
            <person name="Zwiers L.-H."/>
            <person name="Turgeon B."/>
            <person name="Goodwin S."/>
            <person name="Spatafora J."/>
            <person name="Crous P."/>
            <person name="Grigoriev I."/>
        </authorList>
    </citation>
    <scope>NUCLEOTIDE SEQUENCE</scope>
    <source>
        <strain evidence="1">CBS 627.86</strain>
    </source>
</reference>
<gene>
    <name evidence="1" type="ORF">BDV96DRAFT_169298</name>
</gene>
<accession>A0A6A5YY84</accession>
<organism evidence="1 2">
    <name type="scientific">Lophiotrema nucula</name>
    <dbReference type="NCBI Taxonomy" id="690887"/>
    <lineage>
        <taxon>Eukaryota</taxon>
        <taxon>Fungi</taxon>
        <taxon>Dikarya</taxon>
        <taxon>Ascomycota</taxon>
        <taxon>Pezizomycotina</taxon>
        <taxon>Dothideomycetes</taxon>
        <taxon>Pleosporomycetidae</taxon>
        <taxon>Pleosporales</taxon>
        <taxon>Lophiotremataceae</taxon>
        <taxon>Lophiotrema</taxon>
    </lineage>
</organism>
<name>A0A6A5YY84_9PLEO</name>
<dbReference type="EMBL" id="ML977332">
    <property type="protein sequence ID" value="KAF2112112.1"/>
    <property type="molecule type" value="Genomic_DNA"/>
</dbReference>
<protein>
    <submittedName>
        <fullName evidence="1">Uncharacterized protein</fullName>
    </submittedName>
</protein>
<evidence type="ECO:0000313" key="1">
    <source>
        <dbReference type="EMBL" id="KAF2112112.1"/>
    </source>
</evidence>
<proteinExistence type="predicted"/>
<evidence type="ECO:0000313" key="2">
    <source>
        <dbReference type="Proteomes" id="UP000799770"/>
    </source>
</evidence>